<dbReference type="Proteomes" id="UP000028782">
    <property type="component" value="Chromosome"/>
</dbReference>
<sequence length="104" mass="10850">MAFADNLKQLPSIAHISELQLIDSDGQLAASIPNAPGKAGSVTIYNALYAKHGSINVEAAEEGLQLYAEHTEDAKARPGAHPNIDRLLDVIASGKGYAVTVIAA</sequence>
<reference evidence="1 2" key="1">
    <citation type="journal article" date="2014" name="Genome Announc.">
        <title>Complete Genome Sequence of Polychlorinated Biphenyl Degrader Comamonas testosteroni TK102 (NBRC 109938).</title>
        <authorList>
            <person name="Fukuda K."/>
            <person name="Hosoyama A."/>
            <person name="Tsuchikane K."/>
            <person name="Ohji S."/>
            <person name="Yamazoe A."/>
            <person name="Fujita N."/>
            <person name="Shintani M."/>
            <person name="Kimbara K."/>
        </authorList>
    </citation>
    <scope>NUCLEOTIDE SEQUENCE [LARGE SCALE GENOMIC DNA]</scope>
    <source>
        <strain evidence="1">TK102</strain>
    </source>
</reference>
<dbReference type="EMBL" id="CP006704">
    <property type="protein sequence ID" value="AIJ46874.1"/>
    <property type="molecule type" value="Genomic_DNA"/>
</dbReference>
<proteinExistence type="predicted"/>
<name>A0A076PJC0_COMTE</name>
<gene>
    <name evidence="1" type="ORF">O987_13790</name>
</gene>
<evidence type="ECO:0000313" key="2">
    <source>
        <dbReference type="Proteomes" id="UP000028782"/>
    </source>
</evidence>
<dbReference type="Pfam" id="PF10084">
    <property type="entry name" value="DUF2322"/>
    <property type="match status" value="1"/>
</dbReference>
<protein>
    <submittedName>
        <fullName evidence="1">RNA polymerase subunit sigma-32</fullName>
    </submittedName>
</protein>
<evidence type="ECO:0000313" key="1">
    <source>
        <dbReference type="EMBL" id="AIJ46874.1"/>
    </source>
</evidence>
<dbReference type="HOGENOM" id="CLU_152519_0_0_4"/>
<dbReference type="AlphaFoldDB" id="A0A076PJC0"/>
<dbReference type="PIRSF" id="PIRSF019302">
    <property type="entry name" value="UCP019302"/>
    <property type="match status" value="1"/>
</dbReference>
<dbReference type="RefSeq" id="WP_003055311.1">
    <property type="nucleotide sequence ID" value="NZ_CP006704.1"/>
</dbReference>
<organism evidence="1 2">
    <name type="scientific">Comamonas testosteroni TK102</name>
    <dbReference type="NCBI Taxonomy" id="1392005"/>
    <lineage>
        <taxon>Bacteria</taxon>
        <taxon>Pseudomonadati</taxon>
        <taxon>Pseudomonadota</taxon>
        <taxon>Betaproteobacteria</taxon>
        <taxon>Burkholderiales</taxon>
        <taxon>Comamonadaceae</taxon>
        <taxon>Comamonas</taxon>
    </lineage>
</organism>
<dbReference type="InterPro" id="IPR016755">
    <property type="entry name" value="UCP019302"/>
</dbReference>
<accession>A0A076PJC0</accession>
<dbReference type="KEGG" id="ctes:O987_13790"/>